<gene>
    <name evidence="3" type="ORF">J2T57_000227</name>
</gene>
<accession>A0AAE3G034</accession>
<evidence type="ECO:0000313" key="3">
    <source>
        <dbReference type="EMBL" id="MCP1673135.1"/>
    </source>
</evidence>
<dbReference type="Proteomes" id="UP001205843">
    <property type="component" value="Unassembled WGS sequence"/>
</dbReference>
<protein>
    <recommendedName>
        <fullName evidence="2">Transglycosylase SLT domain-containing protein</fullName>
    </recommendedName>
</protein>
<dbReference type="InterPro" id="IPR023346">
    <property type="entry name" value="Lysozyme-like_dom_sf"/>
</dbReference>
<dbReference type="InterPro" id="IPR045795">
    <property type="entry name" value="SLT_4"/>
</dbReference>
<proteinExistence type="predicted"/>
<reference evidence="3" key="1">
    <citation type="submission" date="2022-03" db="EMBL/GenBank/DDBJ databases">
        <title>Genomic Encyclopedia of Type Strains, Phase III (KMG-III): the genomes of soil and plant-associated and newly described type strains.</title>
        <authorList>
            <person name="Whitman W."/>
        </authorList>
    </citation>
    <scope>NUCLEOTIDE SEQUENCE</scope>
    <source>
        <strain evidence="3">ANL 6-2</strain>
    </source>
</reference>
<evidence type="ECO:0000256" key="1">
    <source>
        <dbReference type="SAM" id="SignalP"/>
    </source>
</evidence>
<dbReference type="AlphaFoldDB" id="A0AAE3G034"/>
<evidence type="ECO:0000313" key="4">
    <source>
        <dbReference type="Proteomes" id="UP001205843"/>
    </source>
</evidence>
<sequence>MMRRIGLLMTIAAIVAMVSGCATRPPDRTDDICAIFDHQPRWYDYALASEERWGTSIPVQMAFINQESTFRHNARPPRTRLFGFIPWRRPSSAYGYAQAQDPVWGEYMAEEGSVFARRTHMKHATDFVGWYNHRTHQRLGISKQNAEHLYYAYHEGHAGYRRGNHRNKPFVLRAAQRVQNHADNYSRQLQGCEARFQCRRFWQIGPFCDA</sequence>
<name>A0AAE3G034_9GAMM</name>
<keyword evidence="1" id="KW-0732">Signal</keyword>
<dbReference type="SUPFAM" id="SSF53955">
    <property type="entry name" value="Lysozyme-like"/>
    <property type="match status" value="1"/>
</dbReference>
<dbReference type="Gene3D" id="1.10.530.10">
    <property type="match status" value="1"/>
</dbReference>
<dbReference type="PROSITE" id="PS51257">
    <property type="entry name" value="PROKAR_LIPOPROTEIN"/>
    <property type="match status" value="1"/>
</dbReference>
<organism evidence="3 4">
    <name type="scientific">Natronocella acetinitrilica</name>
    <dbReference type="NCBI Taxonomy" id="414046"/>
    <lineage>
        <taxon>Bacteria</taxon>
        <taxon>Pseudomonadati</taxon>
        <taxon>Pseudomonadota</taxon>
        <taxon>Gammaproteobacteria</taxon>
        <taxon>Chromatiales</taxon>
        <taxon>Ectothiorhodospiraceae</taxon>
        <taxon>Natronocella</taxon>
    </lineage>
</organism>
<dbReference type="Pfam" id="PF19489">
    <property type="entry name" value="SLT_4"/>
    <property type="match status" value="1"/>
</dbReference>
<feature type="domain" description="Transglycosylase SLT" evidence="2">
    <location>
        <begin position="10"/>
        <end position="192"/>
    </location>
</feature>
<feature type="signal peptide" evidence="1">
    <location>
        <begin position="1"/>
        <end position="22"/>
    </location>
</feature>
<evidence type="ECO:0000259" key="2">
    <source>
        <dbReference type="Pfam" id="PF19489"/>
    </source>
</evidence>
<comment type="caution">
    <text evidence="3">The sequence shown here is derived from an EMBL/GenBank/DDBJ whole genome shotgun (WGS) entry which is preliminary data.</text>
</comment>
<feature type="chain" id="PRO_5041914464" description="Transglycosylase SLT domain-containing protein" evidence="1">
    <location>
        <begin position="23"/>
        <end position="210"/>
    </location>
</feature>
<keyword evidence="4" id="KW-1185">Reference proteome</keyword>
<dbReference type="EMBL" id="JALJXV010000001">
    <property type="protein sequence ID" value="MCP1673135.1"/>
    <property type="molecule type" value="Genomic_DNA"/>
</dbReference>